<dbReference type="OMA" id="RGFYKRN"/>
<reference evidence="2" key="2">
    <citation type="submission" date="2025-09" db="UniProtKB">
        <authorList>
            <consortium name="Ensembl"/>
        </authorList>
    </citation>
    <scope>IDENTIFICATION</scope>
</reference>
<keyword evidence="3" id="KW-1185">Reference proteome</keyword>
<reference evidence="2" key="1">
    <citation type="submission" date="2025-08" db="UniProtKB">
        <authorList>
            <consortium name="Ensembl"/>
        </authorList>
    </citation>
    <scope>IDENTIFICATION</scope>
</reference>
<evidence type="ECO:0000313" key="3">
    <source>
        <dbReference type="Proteomes" id="UP000694381"/>
    </source>
</evidence>
<protein>
    <submittedName>
        <fullName evidence="2">Testis expressed 48</fullName>
    </submittedName>
</protein>
<name>A0A8C6QYN8_NANGA</name>
<sequence>MALKIFCLCCQDCEEPVTEVSKVPNQNQTNSKRQKDELGGPNLQRTTAQSFVGQEKKDSSSSSDFEELTEYNIQTGYCKKNLNRYCQEHWSFQPCLIGRP</sequence>
<dbReference type="GeneTree" id="ENSGT00520000058076"/>
<dbReference type="Proteomes" id="UP000694381">
    <property type="component" value="Unassembled WGS sequence"/>
</dbReference>
<feature type="region of interest" description="Disordered" evidence="1">
    <location>
        <begin position="19"/>
        <end position="67"/>
    </location>
</feature>
<evidence type="ECO:0000256" key="1">
    <source>
        <dbReference type="SAM" id="MobiDB-lite"/>
    </source>
</evidence>
<organism evidence="2 3">
    <name type="scientific">Nannospalax galili</name>
    <name type="common">Northern Israeli blind subterranean mole rat</name>
    <name type="synonym">Spalax galili</name>
    <dbReference type="NCBI Taxonomy" id="1026970"/>
    <lineage>
        <taxon>Eukaryota</taxon>
        <taxon>Metazoa</taxon>
        <taxon>Chordata</taxon>
        <taxon>Craniata</taxon>
        <taxon>Vertebrata</taxon>
        <taxon>Euteleostomi</taxon>
        <taxon>Mammalia</taxon>
        <taxon>Eutheria</taxon>
        <taxon>Euarchontoglires</taxon>
        <taxon>Glires</taxon>
        <taxon>Rodentia</taxon>
        <taxon>Myomorpha</taxon>
        <taxon>Muroidea</taxon>
        <taxon>Spalacidae</taxon>
        <taxon>Spalacinae</taxon>
        <taxon>Nannospalax</taxon>
    </lineage>
</organism>
<dbReference type="Ensembl" id="ENSNGAT00000015811.1">
    <property type="protein sequence ID" value="ENSNGAP00000010284.1"/>
    <property type="gene ID" value="ENSNGAG00000012741.1"/>
</dbReference>
<feature type="compositionally biased region" description="Polar residues" evidence="1">
    <location>
        <begin position="43"/>
        <end position="52"/>
    </location>
</feature>
<dbReference type="AlphaFoldDB" id="A0A8C6QYN8"/>
<accession>A0A8C6QYN8</accession>
<evidence type="ECO:0000313" key="2">
    <source>
        <dbReference type="Ensembl" id="ENSNGAP00000010284.1"/>
    </source>
</evidence>
<proteinExistence type="predicted"/>